<dbReference type="Gene3D" id="3.30.1780.10">
    <property type="entry name" value="ornithine cyclodeaminase, domain 1"/>
    <property type="match status" value="1"/>
</dbReference>
<dbReference type="InterPro" id="IPR036291">
    <property type="entry name" value="NAD(P)-bd_dom_sf"/>
</dbReference>
<dbReference type="EMBL" id="SORI01000012">
    <property type="protein sequence ID" value="TDY59561.1"/>
    <property type="molecule type" value="Genomic_DNA"/>
</dbReference>
<gene>
    <name evidence="1" type="ORF">C8D99_11270</name>
</gene>
<reference evidence="1 2" key="1">
    <citation type="submission" date="2019-03" db="EMBL/GenBank/DDBJ databases">
        <title>Genomic Encyclopedia of Type Strains, Phase IV (KMG-IV): sequencing the most valuable type-strain genomes for metagenomic binning, comparative biology and taxonomic classification.</title>
        <authorList>
            <person name="Goeker M."/>
        </authorList>
    </citation>
    <scope>NUCLEOTIDE SEQUENCE [LARGE SCALE GENOMIC DNA]</scope>
    <source>
        <strain evidence="1 2">DSM 25964</strain>
    </source>
</reference>
<dbReference type="GO" id="GO:0005737">
    <property type="term" value="C:cytoplasm"/>
    <property type="evidence" value="ECO:0007669"/>
    <property type="project" value="TreeGrafter"/>
</dbReference>
<dbReference type="AlphaFoldDB" id="A0A4V3HG25"/>
<dbReference type="Proteomes" id="UP000295066">
    <property type="component" value="Unassembled WGS sequence"/>
</dbReference>
<dbReference type="PANTHER" id="PTHR13812:SF19">
    <property type="entry name" value="KETIMINE REDUCTASE MU-CRYSTALLIN"/>
    <property type="match status" value="1"/>
</dbReference>
<organism evidence="1 2">
    <name type="scientific">Aminivibrio pyruvatiphilus</name>
    <dbReference type="NCBI Taxonomy" id="1005740"/>
    <lineage>
        <taxon>Bacteria</taxon>
        <taxon>Thermotogati</taxon>
        <taxon>Synergistota</taxon>
        <taxon>Synergistia</taxon>
        <taxon>Synergistales</taxon>
        <taxon>Aminobacteriaceae</taxon>
        <taxon>Aminivibrio</taxon>
    </lineage>
</organism>
<proteinExistence type="predicted"/>
<dbReference type="RefSeq" id="WP_133957954.1">
    <property type="nucleotide sequence ID" value="NZ_SORI01000012.1"/>
</dbReference>
<evidence type="ECO:0000313" key="1">
    <source>
        <dbReference type="EMBL" id="TDY59561.1"/>
    </source>
</evidence>
<protein>
    <submittedName>
        <fullName evidence="1">Ornithine cyclodeaminase/alanine dehydrogenase</fullName>
    </submittedName>
</protein>
<dbReference type="OrthoDB" id="9792005at2"/>
<evidence type="ECO:0000313" key="2">
    <source>
        <dbReference type="Proteomes" id="UP000295066"/>
    </source>
</evidence>
<dbReference type="Gene3D" id="3.40.50.720">
    <property type="entry name" value="NAD(P)-binding Rossmann-like Domain"/>
    <property type="match status" value="1"/>
</dbReference>
<comment type="caution">
    <text evidence="1">The sequence shown here is derived from an EMBL/GenBank/DDBJ whole genome shotgun (WGS) entry which is preliminary data.</text>
</comment>
<dbReference type="SUPFAM" id="SSF51735">
    <property type="entry name" value="NAD(P)-binding Rossmann-fold domains"/>
    <property type="match status" value="1"/>
</dbReference>
<sequence length="330" mass="34959">MARLLSQSDVEKLISMKDIVEILDKTYRGMGEGTVVNPAKGTLDLGESGPYPPYHADINSMPAYVGWVDTAGIKWAGGWMDNPARGLPYVSAIIVLVNPRNGIFTGVMDGTLITNLRTGAQTAVALKYLFPERKSLSVGLFGAGVQGRTQTRAIAELFGIDELRVYDIFPEAAAQFAADMESVVTGKITVCTAPEQAAEGDAVITVTHAKDGFFRKEWFAPGSVLFPMGSYKECRDETLLSADAIVVDHVAQCLHRGALKDLAEAGRIGEKDITATLGELAAGKKTVTASSGSRILCIPIGTGAMDVAAAAVVLQRAEEQGIGGTFDFAV</sequence>
<dbReference type="Pfam" id="PF02423">
    <property type="entry name" value="OCD_Mu_crystall"/>
    <property type="match status" value="1"/>
</dbReference>
<keyword evidence="2" id="KW-1185">Reference proteome</keyword>
<dbReference type="PIRSF" id="PIRSF001439">
    <property type="entry name" value="CryM"/>
    <property type="match status" value="1"/>
</dbReference>
<name>A0A4V3HG25_9BACT</name>
<dbReference type="PANTHER" id="PTHR13812">
    <property type="entry name" value="KETIMINE REDUCTASE MU-CRYSTALLIN"/>
    <property type="match status" value="1"/>
</dbReference>
<dbReference type="InterPro" id="IPR023401">
    <property type="entry name" value="ODC_N"/>
</dbReference>
<dbReference type="InterPro" id="IPR003462">
    <property type="entry name" value="ODC_Mu_crystall"/>
</dbReference>
<accession>A0A4V3HG25</accession>